<dbReference type="EMBL" id="BMAV01006994">
    <property type="protein sequence ID" value="GFY49386.1"/>
    <property type="molecule type" value="Genomic_DNA"/>
</dbReference>
<sequence>MQHQIHVDDLNRKITVPLLKIRMAKLRGHTLPIHDEPNDPKKSVDKIKSLINKRSKGFVELKSEARPSAGTRRIRLLYNKDSLVLWVKNDDFRDGFLLQRNYLITDA</sequence>
<evidence type="ECO:0000313" key="1">
    <source>
        <dbReference type="EMBL" id="GFY49386.1"/>
    </source>
</evidence>
<accession>A0A8X6XAR3</accession>
<proteinExistence type="predicted"/>
<evidence type="ECO:0000313" key="2">
    <source>
        <dbReference type="Proteomes" id="UP000886998"/>
    </source>
</evidence>
<gene>
    <name evidence="1" type="ORF">TNIN_293531</name>
</gene>
<reference evidence="1" key="1">
    <citation type="submission" date="2020-08" db="EMBL/GenBank/DDBJ databases">
        <title>Multicomponent nature underlies the extraordinary mechanical properties of spider dragline silk.</title>
        <authorList>
            <person name="Kono N."/>
            <person name="Nakamura H."/>
            <person name="Mori M."/>
            <person name="Yoshida Y."/>
            <person name="Ohtoshi R."/>
            <person name="Malay A.D."/>
            <person name="Moran D.A.P."/>
            <person name="Tomita M."/>
            <person name="Numata K."/>
            <person name="Arakawa K."/>
        </authorList>
    </citation>
    <scope>NUCLEOTIDE SEQUENCE</scope>
</reference>
<comment type="caution">
    <text evidence="1">The sequence shown here is derived from an EMBL/GenBank/DDBJ whole genome shotgun (WGS) entry which is preliminary data.</text>
</comment>
<organism evidence="1 2">
    <name type="scientific">Trichonephila inaurata madagascariensis</name>
    <dbReference type="NCBI Taxonomy" id="2747483"/>
    <lineage>
        <taxon>Eukaryota</taxon>
        <taxon>Metazoa</taxon>
        <taxon>Ecdysozoa</taxon>
        <taxon>Arthropoda</taxon>
        <taxon>Chelicerata</taxon>
        <taxon>Arachnida</taxon>
        <taxon>Araneae</taxon>
        <taxon>Araneomorphae</taxon>
        <taxon>Entelegynae</taxon>
        <taxon>Araneoidea</taxon>
        <taxon>Nephilidae</taxon>
        <taxon>Trichonephila</taxon>
        <taxon>Trichonephila inaurata</taxon>
    </lineage>
</organism>
<protein>
    <submittedName>
        <fullName evidence="1">Uncharacterized protein</fullName>
    </submittedName>
</protein>
<keyword evidence="2" id="KW-1185">Reference proteome</keyword>
<dbReference type="AlphaFoldDB" id="A0A8X6XAR3"/>
<dbReference type="Proteomes" id="UP000886998">
    <property type="component" value="Unassembled WGS sequence"/>
</dbReference>
<name>A0A8X6XAR3_9ARAC</name>